<dbReference type="PANTHER" id="PTHR30290">
    <property type="entry name" value="PERIPLASMIC BINDING COMPONENT OF ABC TRANSPORTER"/>
    <property type="match status" value="1"/>
</dbReference>
<dbReference type="Gene3D" id="3.40.190.10">
    <property type="entry name" value="Periplasmic binding protein-like II"/>
    <property type="match status" value="1"/>
</dbReference>
<evidence type="ECO:0000256" key="5">
    <source>
        <dbReference type="SAM" id="MobiDB-lite"/>
    </source>
</evidence>
<feature type="compositionally biased region" description="Low complexity" evidence="5">
    <location>
        <begin position="33"/>
        <end position="54"/>
    </location>
</feature>
<dbReference type="InterPro" id="IPR039424">
    <property type="entry name" value="SBP_5"/>
</dbReference>
<evidence type="ECO:0000256" key="3">
    <source>
        <dbReference type="ARBA" id="ARBA00022448"/>
    </source>
</evidence>
<dbReference type="CDD" id="cd08504">
    <property type="entry name" value="PBP2_OppA"/>
    <property type="match status" value="1"/>
</dbReference>
<dbReference type="GO" id="GO:0042597">
    <property type="term" value="C:periplasmic space"/>
    <property type="evidence" value="ECO:0007669"/>
    <property type="project" value="UniProtKB-ARBA"/>
</dbReference>
<protein>
    <submittedName>
        <fullName evidence="7">Peptide ABC transporter substrate-binding protein</fullName>
    </submittedName>
</protein>
<dbReference type="InterPro" id="IPR000914">
    <property type="entry name" value="SBP_5_dom"/>
</dbReference>
<evidence type="ECO:0000313" key="7">
    <source>
        <dbReference type="EMBL" id="NBJ92455.1"/>
    </source>
</evidence>
<dbReference type="InterPro" id="IPR030678">
    <property type="entry name" value="Peptide/Ni-bd"/>
</dbReference>
<keyword evidence="3" id="KW-0813">Transport</keyword>
<sequence length="599" mass="64463">MVFGLTACGGGNSGSSDGAGSTDAEQSTDDGADATGSTDDSGESAEAPAAASGEKILSVQVGPDPETIDPALNSAVDGGNMLLHSFECLLTVDEDGKLAPGQAESWETSEDGLTWTFHLREGLKWSDGTDLTANDFVYSWKRVCDPMVAAPYAETVLAMVVGYDQAIEGDLDALQVVAEDDQTLVVTLSAPCSYFGSLAAFATLSPVQQATIEANGDAWATSAETYISNGPFYVSEWVPGSYILMSKNPNYWNADAIKLDGIKWNLIEDANASYSAYQTGEVLFIKDVPTEEIPSLSGNADFYVDPIIGTYYLSVNTEREPFNDPKVRKALSLAIDREYVAGTLMQGTYSAASNFMGPGWIDTDGSQFIDNANGGQPYIDVTNYEANLEEAKQLLADAGYPDGEGFPSISYSTNDAGYHRVVAEYLQQAWGELGIDLTVDIVEWASFTPMRRNGDYDSARNGWVGDYSDPSNMLDLLYSTNGNNDGNFNNADYDAAMETSRTTLDAKERSEALHTAEDILMEETGCIPVAYYNDFWLQSDKITGSWHSPYGYWYFMYADIADGAGADNADNAEADNADNAEADNADNAEADNAEAEVAE</sequence>
<dbReference type="GO" id="GO:0043190">
    <property type="term" value="C:ATP-binding cassette (ABC) transporter complex"/>
    <property type="evidence" value="ECO:0007669"/>
    <property type="project" value="InterPro"/>
</dbReference>
<dbReference type="FunFam" id="3.90.76.10:FF:000001">
    <property type="entry name" value="Oligopeptide ABC transporter substrate-binding protein"/>
    <property type="match status" value="1"/>
</dbReference>
<comment type="caution">
    <text evidence="7">The sequence shown here is derived from an EMBL/GenBank/DDBJ whole genome shotgun (WGS) entry which is preliminary data.</text>
</comment>
<evidence type="ECO:0000256" key="1">
    <source>
        <dbReference type="ARBA" id="ARBA00004193"/>
    </source>
</evidence>
<reference evidence="7" key="1">
    <citation type="submission" date="2018-09" db="EMBL/GenBank/DDBJ databases">
        <title>Murine metabolic-syndrome-specific gut microbial biobank.</title>
        <authorList>
            <person name="Liu C."/>
        </authorList>
    </citation>
    <scope>NUCLEOTIDE SEQUENCE</scope>
    <source>
        <strain evidence="7">D42-62</strain>
    </source>
</reference>
<dbReference type="PROSITE" id="PS01040">
    <property type="entry name" value="SBP_BACTERIAL_5"/>
    <property type="match status" value="1"/>
</dbReference>
<comment type="subcellular location">
    <subcellularLocation>
        <location evidence="1">Cell membrane</location>
        <topology evidence="1">Lipid-anchor</topology>
    </subcellularLocation>
</comment>
<dbReference type="EMBL" id="QZDT01000008">
    <property type="protein sequence ID" value="NBJ92455.1"/>
    <property type="molecule type" value="Genomic_DNA"/>
</dbReference>
<feature type="compositionally biased region" description="Acidic residues" evidence="5">
    <location>
        <begin position="570"/>
        <end position="599"/>
    </location>
</feature>
<name>A0A9X5GRY9_9FIRM</name>
<dbReference type="PANTHER" id="PTHR30290:SF10">
    <property type="entry name" value="PERIPLASMIC OLIGOPEPTIDE-BINDING PROTEIN-RELATED"/>
    <property type="match status" value="1"/>
</dbReference>
<keyword evidence="4" id="KW-0732">Signal</keyword>
<evidence type="ECO:0000259" key="6">
    <source>
        <dbReference type="Pfam" id="PF00496"/>
    </source>
</evidence>
<dbReference type="Gene3D" id="3.90.76.10">
    <property type="entry name" value="Dipeptide-binding Protein, Domain 1"/>
    <property type="match status" value="1"/>
</dbReference>
<comment type="similarity">
    <text evidence="2">Belongs to the bacterial solute-binding protein 5 family.</text>
</comment>
<feature type="domain" description="Solute-binding protein family 5" evidence="6">
    <location>
        <begin position="98"/>
        <end position="484"/>
    </location>
</feature>
<dbReference type="OrthoDB" id="9801912at2"/>
<accession>A0A9X5GRY9</accession>
<evidence type="ECO:0000313" key="8">
    <source>
        <dbReference type="Proteomes" id="UP001154420"/>
    </source>
</evidence>
<dbReference type="AlphaFoldDB" id="A0A9X5GRY9"/>
<evidence type="ECO:0000256" key="2">
    <source>
        <dbReference type="ARBA" id="ARBA00005695"/>
    </source>
</evidence>
<organism evidence="7 8">
    <name type="scientific">Parablautia muri</name>
    <dbReference type="NCBI Taxonomy" id="2320879"/>
    <lineage>
        <taxon>Bacteria</taxon>
        <taxon>Bacillati</taxon>
        <taxon>Bacillota</taxon>
        <taxon>Clostridia</taxon>
        <taxon>Lachnospirales</taxon>
        <taxon>Lachnospiraceae</taxon>
        <taxon>Parablautia</taxon>
    </lineage>
</organism>
<evidence type="ECO:0000256" key="4">
    <source>
        <dbReference type="ARBA" id="ARBA00022729"/>
    </source>
</evidence>
<dbReference type="SUPFAM" id="SSF53850">
    <property type="entry name" value="Periplasmic binding protein-like II"/>
    <property type="match status" value="1"/>
</dbReference>
<dbReference type="GO" id="GO:1904680">
    <property type="term" value="F:peptide transmembrane transporter activity"/>
    <property type="evidence" value="ECO:0007669"/>
    <property type="project" value="TreeGrafter"/>
</dbReference>
<keyword evidence="8" id="KW-1185">Reference proteome</keyword>
<feature type="region of interest" description="Disordered" evidence="5">
    <location>
        <begin position="569"/>
        <end position="599"/>
    </location>
</feature>
<gene>
    <name evidence="7" type="ORF">D5281_07535</name>
</gene>
<proteinExistence type="inferred from homology"/>
<dbReference type="Gene3D" id="3.10.105.10">
    <property type="entry name" value="Dipeptide-binding Protein, Domain 3"/>
    <property type="match status" value="1"/>
</dbReference>
<feature type="region of interest" description="Disordered" evidence="5">
    <location>
        <begin position="1"/>
        <end position="54"/>
    </location>
</feature>
<dbReference type="InterPro" id="IPR023765">
    <property type="entry name" value="SBP_5_CS"/>
</dbReference>
<dbReference type="GO" id="GO:0015833">
    <property type="term" value="P:peptide transport"/>
    <property type="evidence" value="ECO:0007669"/>
    <property type="project" value="TreeGrafter"/>
</dbReference>
<dbReference type="PIRSF" id="PIRSF002741">
    <property type="entry name" value="MppA"/>
    <property type="match status" value="1"/>
</dbReference>
<dbReference type="Pfam" id="PF00496">
    <property type="entry name" value="SBP_bac_5"/>
    <property type="match status" value="1"/>
</dbReference>
<dbReference type="Proteomes" id="UP001154420">
    <property type="component" value="Unassembled WGS sequence"/>
</dbReference>